<dbReference type="RefSeq" id="WP_257821358.1">
    <property type="nucleotide sequence ID" value="NZ_JABXYM010000001.1"/>
</dbReference>
<dbReference type="Proteomes" id="UP001057753">
    <property type="component" value="Unassembled WGS sequence"/>
</dbReference>
<keyword evidence="2" id="KW-1185">Reference proteome</keyword>
<sequence>MVIYEIEYEIPPLRAIYSHGVGAVDEETAVKKFKANNPRAEIRKVKVRQEY</sequence>
<proteinExistence type="predicted"/>
<organism evidence="1 2">
    <name type="scientific">Salipaludibacillus agaradhaerens</name>
    <name type="common">Bacillus agaradhaerens</name>
    <dbReference type="NCBI Taxonomy" id="76935"/>
    <lineage>
        <taxon>Bacteria</taxon>
        <taxon>Bacillati</taxon>
        <taxon>Bacillota</taxon>
        <taxon>Bacilli</taxon>
        <taxon>Bacillales</taxon>
        <taxon>Bacillaceae</taxon>
    </lineage>
</organism>
<evidence type="ECO:0000313" key="1">
    <source>
        <dbReference type="EMBL" id="MCR6096872.1"/>
    </source>
</evidence>
<accession>A0A9Q4FZ93</accession>
<gene>
    <name evidence="1" type="ORF">HXA33_09920</name>
</gene>
<name>A0A9Q4FZ93_SALAG</name>
<reference evidence="1" key="1">
    <citation type="submission" date="2020-06" db="EMBL/GenBank/DDBJ databases">
        <title>Insight into the genomes of haloalkaliphilic bacilli from Kenyan soda lakes.</title>
        <authorList>
            <person name="Mwirichia R."/>
            <person name="Villamizar G.C."/>
            <person name="Poehlein A."/>
            <person name="Mugweru J."/>
            <person name="Kipnyargis A."/>
            <person name="Kiplimo D."/>
            <person name="Orwa P."/>
            <person name="Daniel R."/>
        </authorList>
    </citation>
    <scope>NUCLEOTIDE SEQUENCE</scope>
    <source>
        <strain evidence="1">B1096_S55</strain>
    </source>
</reference>
<evidence type="ECO:0000313" key="2">
    <source>
        <dbReference type="Proteomes" id="UP001057753"/>
    </source>
</evidence>
<dbReference type="EMBL" id="JABXYM010000001">
    <property type="protein sequence ID" value="MCR6096872.1"/>
    <property type="molecule type" value="Genomic_DNA"/>
</dbReference>
<comment type="caution">
    <text evidence="1">The sequence shown here is derived from an EMBL/GenBank/DDBJ whole genome shotgun (WGS) entry which is preliminary data.</text>
</comment>
<dbReference type="AlphaFoldDB" id="A0A9Q4FZ93"/>
<protein>
    <submittedName>
        <fullName evidence="1">Uncharacterized protein</fullName>
    </submittedName>
</protein>